<dbReference type="GO" id="GO:0003723">
    <property type="term" value="F:RNA binding"/>
    <property type="evidence" value="ECO:0007669"/>
    <property type="project" value="UniProtKB-KW"/>
</dbReference>
<protein>
    <recommendedName>
        <fullName evidence="1">RNA-dependent RNA polymerase</fullName>
        <ecNumber evidence="1">2.7.7.48</ecNumber>
    </recommendedName>
</protein>
<dbReference type="EMBL" id="JARIHO010000001">
    <property type="protein sequence ID" value="KAJ7368387.1"/>
    <property type="molecule type" value="Genomic_DNA"/>
</dbReference>
<comment type="caution">
    <text evidence="4">The sequence shown here is derived from an EMBL/GenBank/DDBJ whole genome shotgun (WGS) entry which is preliminary data.</text>
</comment>
<reference evidence="4" key="1">
    <citation type="submission" date="2023-03" db="EMBL/GenBank/DDBJ databases">
        <title>Massive genome expansion in bonnet fungi (Mycena s.s.) driven by repeated elements and novel gene families across ecological guilds.</title>
        <authorList>
            <consortium name="Lawrence Berkeley National Laboratory"/>
            <person name="Harder C.B."/>
            <person name="Miyauchi S."/>
            <person name="Viragh M."/>
            <person name="Kuo A."/>
            <person name="Thoen E."/>
            <person name="Andreopoulos B."/>
            <person name="Lu D."/>
            <person name="Skrede I."/>
            <person name="Drula E."/>
            <person name="Henrissat B."/>
            <person name="Morin E."/>
            <person name="Kohler A."/>
            <person name="Barry K."/>
            <person name="LaButti K."/>
            <person name="Morin E."/>
            <person name="Salamov A."/>
            <person name="Lipzen A."/>
            <person name="Mereny Z."/>
            <person name="Hegedus B."/>
            <person name="Baldrian P."/>
            <person name="Stursova M."/>
            <person name="Weitz H."/>
            <person name="Taylor A."/>
            <person name="Grigoriev I.V."/>
            <person name="Nagy L.G."/>
            <person name="Martin F."/>
            <person name="Kauserud H."/>
        </authorList>
    </citation>
    <scope>NUCLEOTIDE SEQUENCE</scope>
    <source>
        <strain evidence="4">CBHHK002</strain>
    </source>
</reference>
<dbReference type="EC" id="2.7.7.48" evidence="1"/>
<keyword evidence="1" id="KW-0808">Transferase</keyword>
<comment type="catalytic activity">
    <reaction evidence="1">
        <text>RNA(n) + a ribonucleoside 5'-triphosphate = RNA(n+1) + diphosphate</text>
        <dbReference type="Rhea" id="RHEA:21248"/>
        <dbReference type="Rhea" id="RHEA-COMP:14527"/>
        <dbReference type="Rhea" id="RHEA-COMP:17342"/>
        <dbReference type="ChEBI" id="CHEBI:33019"/>
        <dbReference type="ChEBI" id="CHEBI:61557"/>
        <dbReference type="ChEBI" id="CHEBI:140395"/>
        <dbReference type="EC" id="2.7.7.48"/>
    </reaction>
</comment>
<feature type="region of interest" description="Disordered" evidence="2">
    <location>
        <begin position="181"/>
        <end position="214"/>
    </location>
</feature>
<name>A0AAD7AUX2_9AGAR</name>
<evidence type="ECO:0000259" key="3">
    <source>
        <dbReference type="Pfam" id="PF05183"/>
    </source>
</evidence>
<dbReference type="InterPro" id="IPR057596">
    <property type="entry name" value="RDRP_core"/>
</dbReference>
<dbReference type="GO" id="GO:0003968">
    <property type="term" value="F:RNA-directed RNA polymerase activity"/>
    <property type="evidence" value="ECO:0007669"/>
    <property type="project" value="UniProtKB-KW"/>
</dbReference>
<dbReference type="Pfam" id="PF05183">
    <property type="entry name" value="RdRP"/>
    <property type="match status" value="1"/>
</dbReference>
<dbReference type="GO" id="GO:0030422">
    <property type="term" value="P:siRNA processing"/>
    <property type="evidence" value="ECO:0007669"/>
    <property type="project" value="TreeGrafter"/>
</dbReference>
<keyword evidence="5" id="KW-1185">Reference proteome</keyword>
<keyword evidence="1" id="KW-0696">RNA-directed RNA polymerase</keyword>
<sequence length="1225" mass="136936">MPAPEQSSSLRMDVDMVGIDGVGVGHQPVVPSLSQRSSYAELPDINELIANAEIPDLELPSLSQHSSFSDLDDISTLILHAPIGTQLMRSIENNERPVPPLHTRTASEISGPPPTFSAESKSGNSSKTFSRSNSDDSSISAALSARSVSTSSTSVFSRTNSGSTVSSVSVQAKVISGTYTPAPKTLLGKRKSRDSIDSPSSAGPSKPAKFARPSLADEADPFPPVIISHSPSHQRLFNALNLPYGIRYEIARLAATLPLGYDGLDMKGIEKLRGLNNSKAVPMIPELFGRVQDVVIDDAFAKEKAAKAPWAELDLEDENLGKNPLAGLGLSTEASDWFGGKVHFTGKLLPDKGSPKVVLRPPELGPSDRFARRWGSERFLTLNLSREFLNRGEKIIKFLQRPFILGDHVFRAFDAKDGNVFLVCTNEMVEGRRIHPTRKVPGLLSLREFLAWHNALELNPKQTMAKWASRFALGRSNSAPVLRLAEDAITHIPDITSDSGSDMTDGAGLINKSGLRLIYHRYEMETWPTAIQVRVVGAKGLLVMHPSDVDEKPRIWLRPSQIKVKHTCVEDPTLRTIDLLRSSHAKTQCRLPVETIINLAENGVKPKAFITLVENAMVNSVTPLITWNGDYAMEKLWSAVSRVGGVMSARLARQETVLARVKGYSERDSGELENDEEEEAKDQPVSTAWWVDQVSGCPSSLEETVMHLLDAGFDPQTCSVLRSKLEKIVNGCVDRCIESYRIDLPVGMSAMAFLVPDELGVLEEGEFFLKSSRHDLQTQDGLPTDTLLGPALITRHPCKLPTDVQKWTAVDRPELRHFTDVIVLSTKGPRRAADYLSGGDYDGDKGLVIWQPELVDSFTNADLKFSEEPPEVALSFSPKNETVAEFLDRTRSQTDAEQLREMQVYLLSAIRDMAVVGKYSNWHINSIYSLGYNHPETIRLAYMFCKTLDGAKTGLTVLPDVFKRDQQKYNNRAPVWKEAERKKGQKKAVDTTNLLNPTRDPALGPFIMDKLHRHADKGKWGTEWGKQLKEEIDRKFLQASHVVDEDLTAPWLEFFEKQETKKLQDERRRVEITLLATHTLRAADLSATDKEVATRLLEEAQHIPENDCDRIQKHVEAVYVRHKSQIDGKFTKLPIERRQDTLRELSRHFATGPPGMSTDEYETARIKASYAYWFDSDKRRTYTTKWSRFPWDVAFRELCLIKIRASKDLKPVKSTFYEKMTIKVK</sequence>
<dbReference type="InterPro" id="IPR007855">
    <property type="entry name" value="RDRP"/>
</dbReference>
<dbReference type="Proteomes" id="UP001218218">
    <property type="component" value="Unassembled WGS sequence"/>
</dbReference>
<dbReference type="GO" id="GO:0031380">
    <property type="term" value="C:nuclear RNA-directed RNA polymerase complex"/>
    <property type="evidence" value="ECO:0007669"/>
    <property type="project" value="TreeGrafter"/>
</dbReference>
<evidence type="ECO:0000313" key="5">
    <source>
        <dbReference type="Proteomes" id="UP001218218"/>
    </source>
</evidence>
<evidence type="ECO:0000313" key="4">
    <source>
        <dbReference type="EMBL" id="KAJ7368387.1"/>
    </source>
</evidence>
<feature type="domain" description="RDRP core" evidence="3">
    <location>
        <begin position="356"/>
        <end position="991"/>
    </location>
</feature>
<feature type="compositionally biased region" description="Low complexity" evidence="2">
    <location>
        <begin position="198"/>
        <end position="208"/>
    </location>
</feature>
<organism evidence="4 5">
    <name type="scientific">Mycena albidolilacea</name>
    <dbReference type="NCBI Taxonomy" id="1033008"/>
    <lineage>
        <taxon>Eukaryota</taxon>
        <taxon>Fungi</taxon>
        <taxon>Dikarya</taxon>
        <taxon>Basidiomycota</taxon>
        <taxon>Agaricomycotina</taxon>
        <taxon>Agaricomycetes</taxon>
        <taxon>Agaricomycetidae</taxon>
        <taxon>Agaricales</taxon>
        <taxon>Marasmiineae</taxon>
        <taxon>Mycenaceae</taxon>
        <taxon>Mycena</taxon>
    </lineage>
</organism>
<evidence type="ECO:0000256" key="2">
    <source>
        <dbReference type="SAM" id="MobiDB-lite"/>
    </source>
</evidence>
<proteinExistence type="inferred from homology"/>
<dbReference type="PANTHER" id="PTHR23079:SF14">
    <property type="entry name" value="RNA-DEPENDENT RNA POLYMERASE"/>
    <property type="match status" value="1"/>
</dbReference>
<dbReference type="AlphaFoldDB" id="A0AAD7AUX2"/>
<evidence type="ECO:0000256" key="1">
    <source>
        <dbReference type="RuleBase" id="RU363098"/>
    </source>
</evidence>
<accession>A0AAD7AUX2</accession>
<feature type="compositionally biased region" description="Low complexity" evidence="2">
    <location>
        <begin position="120"/>
        <end position="136"/>
    </location>
</feature>
<dbReference type="PANTHER" id="PTHR23079">
    <property type="entry name" value="RNA-DEPENDENT RNA POLYMERASE"/>
    <property type="match status" value="1"/>
</dbReference>
<keyword evidence="1" id="KW-0548">Nucleotidyltransferase</keyword>
<comment type="similarity">
    <text evidence="1">Belongs to the RdRP family.</text>
</comment>
<gene>
    <name evidence="4" type="ORF">DFH08DRAFT_762202</name>
</gene>
<keyword evidence="1" id="KW-0694">RNA-binding</keyword>
<feature type="region of interest" description="Disordered" evidence="2">
    <location>
        <begin position="95"/>
        <end position="136"/>
    </location>
</feature>